<sequence length="47" mass="5198">MYSEVVPSSLFSAVNIPMDISKLINMQHLLMVKYCSPPPAATFLSLL</sequence>
<name>A0ACC0YY94_9ROSI</name>
<gene>
    <name evidence="1" type="ORF">Pint_18151</name>
</gene>
<keyword evidence="2" id="KW-1185">Reference proteome</keyword>
<organism evidence="1 2">
    <name type="scientific">Pistacia integerrima</name>
    <dbReference type="NCBI Taxonomy" id="434235"/>
    <lineage>
        <taxon>Eukaryota</taxon>
        <taxon>Viridiplantae</taxon>
        <taxon>Streptophyta</taxon>
        <taxon>Embryophyta</taxon>
        <taxon>Tracheophyta</taxon>
        <taxon>Spermatophyta</taxon>
        <taxon>Magnoliopsida</taxon>
        <taxon>eudicotyledons</taxon>
        <taxon>Gunneridae</taxon>
        <taxon>Pentapetalae</taxon>
        <taxon>rosids</taxon>
        <taxon>malvids</taxon>
        <taxon>Sapindales</taxon>
        <taxon>Anacardiaceae</taxon>
        <taxon>Pistacia</taxon>
    </lineage>
</organism>
<evidence type="ECO:0000313" key="1">
    <source>
        <dbReference type="EMBL" id="KAJ0042775.1"/>
    </source>
</evidence>
<dbReference type="EMBL" id="CM047739">
    <property type="protein sequence ID" value="KAJ0042775.1"/>
    <property type="molecule type" value="Genomic_DNA"/>
</dbReference>
<accession>A0ACC0YY94</accession>
<evidence type="ECO:0000313" key="2">
    <source>
        <dbReference type="Proteomes" id="UP001163603"/>
    </source>
</evidence>
<proteinExistence type="predicted"/>
<comment type="caution">
    <text evidence="1">The sequence shown here is derived from an EMBL/GenBank/DDBJ whole genome shotgun (WGS) entry which is preliminary data.</text>
</comment>
<dbReference type="Proteomes" id="UP001163603">
    <property type="component" value="Chromosome 4"/>
</dbReference>
<reference evidence="2" key="1">
    <citation type="journal article" date="2023" name="G3 (Bethesda)">
        <title>Genome assembly and association tests identify interacting loci associated with vigor, precocity, and sex in interspecific pistachio rootstocks.</title>
        <authorList>
            <person name="Palmer W."/>
            <person name="Jacygrad E."/>
            <person name="Sagayaradj S."/>
            <person name="Cavanaugh K."/>
            <person name="Han R."/>
            <person name="Bertier L."/>
            <person name="Beede B."/>
            <person name="Kafkas S."/>
            <person name="Golino D."/>
            <person name="Preece J."/>
            <person name="Michelmore R."/>
        </authorList>
    </citation>
    <scope>NUCLEOTIDE SEQUENCE [LARGE SCALE GENOMIC DNA]</scope>
</reference>
<protein>
    <submittedName>
        <fullName evidence="1">Uncharacterized protein</fullName>
    </submittedName>
</protein>